<evidence type="ECO:0000313" key="2">
    <source>
        <dbReference type="EMBL" id="EIL86983.1"/>
    </source>
</evidence>
<name>I4VIE2_9GAMM</name>
<keyword evidence="1" id="KW-1133">Transmembrane helix</keyword>
<proteinExistence type="predicted"/>
<keyword evidence="1" id="KW-0472">Membrane</keyword>
<evidence type="ECO:0000313" key="3">
    <source>
        <dbReference type="Proteomes" id="UP000004210"/>
    </source>
</evidence>
<reference evidence="2 3" key="1">
    <citation type="journal article" date="2012" name="J. Bacteriol.">
        <title>Genome sequences for six rhodanobacter strains, isolated from soils and the terrestrial subsurface, with variable denitrification capabilities.</title>
        <authorList>
            <person name="Kostka J.E."/>
            <person name="Green S.J."/>
            <person name="Rishishwar L."/>
            <person name="Prakash O."/>
            <person name="Katz L.S."/>
            <person name="Marino-Ramirez L."/>
            <person name="Jordan I.K."/>
            <person name="Munk C."/>
            <person name="Ivanova N."/>
            <person name="Mikhailova N."/>
            <person name="Watson D.B."/>
            <person name="Brown S.D."/>
            <person name="Palumbo A.V."/>
            <person name="Brooks S.C."/>
        </authorList>
    </citation>
    <scope>NUCLEOTIDE SEQUENCE [LARGE SCALE GENOMIC DNA]</scope>
    <source>
        <strain evidence="3">Jip2T</strain>
    </source>
</reference>
<keyword evidence="3" id="KW-1185">Reference proteome</keyword>
<gene>
    <name evidence="2" type="ORF">UU9_17103</name>
</gene>
<dbReference type="EMBL" id="AJXU01000103">
    <property type="protein sequence ID" value="EIL86983.1"/>
    <property type="molecule type" value="Genomic_DNA"/>
</dbReference>
<sequence>FSGLQSSFSLLKGSNAGCYFVYFLLNCSNNFCVVLLQSRNLFFEIEFFDIFCFKGTVIGCCIFQLLFKVLDCIF</sequence>
<evidence type="ECO:0000256" key="1">
    <source>
        <dbReference type="SAM" id="Phobius"/>
    </source>
</evidence>
<feature type="transmembrane region" description="Helical" evidence="1">
    <location>
        <begin position="19"/>
        <end position="36"/>
    </location>
</feature>
<accession>I4VIE2</accession>
<organism evidence="2 3">
    <name type="scientific">Rhodanobacter fulvus Jip2</name>
    <dbReference type="NCBI Taxonomy" id="1163408"/>
    <lineage>
        <taxon>Bacteria</taxon>
        <taxon>Pseudomonadati</taxon>
        <taxon>Pseudomonadota</taxon>
        <taxon>Gammaproteobacteria</taxon>
        <taxon>Lysobacterales</taxon>
        <taxon>Rhodanobacteraceae</taxon>
        <taxon>Rhodanobacter</taxon>
    </lineage>
</organism>
<dbReference type="AlphaFoldDB" id="I4VIE2"/>
<comment type="caution">
    <text evidence="2">The sequence shown here is derived from an EMBL/GenBank/DDBJ whole genome shotgun (WGS) entry which is preliminary data.</text>
</comment>
<feature type="transmembrane region" description="Helical" evidence="1">
    <location>
        <begin position="48"/>
        <end position="67"/>
    </location>
</feature>
<keyword evidence="1" id="KW-0812">Transmembrane</keyword>
<dbReference type="Proteomes" id="UP000004210">
    <property type="component" value="Unassembled WGS sequence"/>
</dbReference>
<feature type="non-terminal residue" evidence="2">
    <location>
        <position position="1"/>
    </location>
</feature>
<protein>
    <submittedName>
        <fullName evidence="2">Uncharacterized protein</fullName>
    </submittedName>
</protein>